<evidence type="ECO:0000313" key="2">
    <source>
        <dbReference type="Proteomes" id="UP000222916"/>
    </source>
</evidence>
<gene>
    <name evidence="1" type="ORF">Asalp_19010</name>
</gene>
<protein>
    <submittedName>
        <fullName evidence="1">IS481-type transposase AsIRS14 (Nonfunctional)</fullName>
    </submittedName>
</protein>
<reference evidence="2" key="1">
    <citation type="journal article" date="2018" name="BMC Genomics">
        <title>The complete and fully assembled genome sequence of Aeromonas salmonicida subsp. pectinolytica and its comparative analysis with other Aeromonas species: investigation of the mobilome in environmental and pathogenic strains.</title>
        <authorList>
            <person name="Pfeiffer F."/>
            <person name="Zamora-Lagos M.A."/>
            <person name="Blettinger M."/>
            <person name="Yeroslaviz A."/>
            <person name="Dahl A."/>
            <person name="Gruber S."/>
            <person name="Habermann B.H."/>
        </authorList>
    </citation>
    <scope>NUCLEOTIDE SEQUENCE [LARGE SCALE GENOMIC DNA]</scope>
    <source>
        <strain evidence="2">34mel</strain>
    </source>
</reference>
<sequence>MNNLVGLHN</sequence>
<dbReference type="Proteomes" id="UP000222916">
    <property type="component" value="Chromosome"/>
</dbReference>
<accession>A0A2D1QFW2</accession>
<evidence type="ECO:0000313" key="1">
    <source>
        <dbReference type="EMBL" id="ATP09104.1"/>
    </source>
</evidence>
<organism evidence="1 2">
    <name type="scientific">Aeromonas salmonicida subsp. pectinolytica 34mel</name>
    <dbReference type="NCBI Taxonomy" id="1324960"/>
    <lineage>
        <taxon>Bacteria</taxon>
        <taxon>Pseudomonadati</taxon>
        <taxon>Pseudomonadota</taxon>
        <taxon>Gammaproteobacteria</taxon>
        <taxon>Aeromonadales</taxon>
        <taxon>Aeromonadaceae</taxon>
        <taxon>Aeromonas</taxon>
    </lineage>
</organism>
<name>A0A2D1QFW2_AERSA</name>
<dbReference type="EMBL" id="CP022426">
    <property type="protein sequence ID" value="ATP09104.1"/>
    <property type="molecule type" value="Genomic_DNA"/>
</dbReference>
<proteinExistence type="predicted"/>